<comment type="caution">
    <text evidence="2">The sequence shown here is derived from an EMBL/GenBank/DDBJ whole genome shotgun (WGS) entry which is preliminary data.</text>
</comment>
<evidence type="ECO:0000256" key="1">
    <source>
        <dbReference type="SAM" id="MobiDB-lite"/>
    </source>
</evidence>
<feature type="compositionally biased region" description="Basic and acidic residues" evidence="1">
    <location>
        <begin position="18"/>
        <end position="30"/>
    </location>
</feature>
<proteinExistence type="predicted"/>
<dbReference type="Proteomes" id="UP000499080">
    <property type="component" value="Unassembled WGS sequence"/>
</dbReference>
<sequence length="103" mass="11892">MFVLFLQTSKRTKGQSRRSSERFSHPEPDHKQHHQSRATCLDDQGGTCPDPRPPTVRPVKKGQRRSRRFLARQERALQPVAPQVLGTCFSTFGRNCELTFRQT</sequence>
<organism evidence="2 3">
    <name type="scientific">Araneus ventricosus</name>
    <name type="common">Orbweaver spider</name>
    <name type="synonym">Epeira ventricosa</name>
    <dbReference type="NCBI Taxonomy" id="182803"/>
    <lineage>
        <taxon>Eukaryota</taxon>
        <taxon>Metazoa</taxon>
        <taxon>Ecdysozoa</taxon>
        <taxon>Arthropoda</taxon>
        <taxon>Chelicerata</taxon>
        <taxon>Arachnida</taxon>
        <taxon>Araneae</taxon>
        <taxon>Araneomorphae</taxon>
        <taxon>Entelegynae</taxon>
        <taxon>Araneoidea</taxon>
        <taxon>Araneidae</taxon>
        <taxon>Araneus</taxon>
    </lineage>
</organism>
<evidence type="ECO:0000313" key="2">
    <source>
        <dbReference type="EMBL" id="GBN58600.1"/>
    </source>
</evidence>
<feature type="region of interest" description="Disordered" evidence="1">
    <location>
        <begin position="7"/>
        <end position="66"/>
    </location>
</feature>
<gene>
    <name evidence="2" type="ORF">AVEN_116194_1</name>
</gene>
<protein>
    <submittedName>
        <fullName evidence="2">Uncharacterized protein</fullName>
    </submittedName>
</protein>
<accession>A0A4Y2Q6T5</accession>
<dbReference type="EMBL" id="BGPR01219085">
    <property type="protein sequence ID" value="GBN58600.1"/>
    <property type="molecule type" value="Genomic_DNA"/>
</dbReference>
<keyword evidence="3" id="KW-1185">Reference proteome</keyword>
<dbReference type="AlphaFoldDB" id="A0A4Y2Q6T5"/>
<name>A0A4Y2Q6T5_ARAVE</name>
<reference evidence="2 3" key="1">
    <citation type="journal article" date="2019" name="Sci. Rep.">
        <title>Orb-weaving spider Araneus ventricosus genome elucidates the spidroin gene catalogue.</title>
        <authorList>
            <person name="Kono N."/>
            <person name="Nakamura H."/>
            <person name="Ohtoshi R."/>
            <person name="Moran D.A.P."/>
            <person name="Shinohara A."/>
            <person name="Yoshida Y."/>
            <person name="Fujiwara M."/>
            <person name="Mori M."/>
            <person name="Tomita M."/>
            <person name="Arakawa K."/>
        </authorList>
    </citation>
    <scope>NUCLEOTIDE SEQUENCE [LARGE SCALE GENOMIC DNA]</scope>
</reference>
<evidence type="ECO:0000313" key="3">
    <source>
        <dbReference type="Proteomes" id="UP000499080"/>
    </source>
</evidence>